<dbReference type="KEGG" id="pbap:Pla133_33360"/>
<dbReference type="AlphaFoldDB" id="A0A518BMN4"/>
<name>A0A518BMN4_9BACT</name>
<dbReference type="Pfam" id="PF13517">
    <property type="entry name" value="FG-GAP_3"/>
    <property type="match status" value="2"/>
</dbReference>
<feature type="signal peptide" evidence="2">
    <location>
        <begin position="1"/>
        <end position="25"/>
    </location>
</feature>
<gene>
    <name evidence="3" type="ORF">Pla133_33360</name>
</gene>
<dbReference type="PANTHER" id="PTHR46580:SF2">
    <property type="entry name" value="MAM DOMAIN-CONTAINING PROTEIN"/>
    <property type="match status" value="1"/>
</dbReference>
<sequence precursor="true">MRILLRSTALVLPFGLLALSTACTGGGGDSTSDFSGISSTEIELLLGQRIILGAPGASDVTLVDVDGDGLDDLMELNPFSSSLTVGLGIAPDEFVKVQSLTTAGVPFSFGSGDFDGDGIDEVAVVSLIGVTADMPVGNALDRAGDDLAALAGTIGRLSVYDWNPAAGGGVGELELANEFALPSYALTLSAGNLGHPTDSLLVPIPDLQSIYVYRDLGPGLEVAEILTSTGPTGVGAVLSSLVFDVDGDGLNDVLGGEQAYDGEGPGSVAVFLQNADGSFADPTWDLPAPRIPLLESAGDVDGDGTEDIAVFDLSGESLSVQLYLRGDDGVMADYGELFVGGRVSTFEVTDLDLDGQREALVGLLDAGQLMIMPLASEGKAPDDGIERIELGKFPRLLEVRQLGTDEFPDIVCGHSMGTTILRNDSDGTRGARGYSVPLESQFLRAGELDGDQFVDVVTVDLFQRSVAFLRGLPEGGYELAGEVPLEPTAAETPGSLALEDFDGDGDLDVAIAVYQSSEVRIMENLGALPFQAPDANTSYGVGLQPIGVDSGDLNGDGFPDMVVTLSGDRGVRVLLGDGELGFTALPVVETPDVRPLAVVVGDFDGDGNVDAAITTGEVDQTVTGVVVLVGDGTGELAPGPFVALPFLSTEITPADLDQDGIDELVCNQLGQLATAIQVLTSKAGLGDYVALEIAAGNSSLFEYEPAAVLVGDADGDLDDDLAVLTSTGRPIFLKNEGQLEFVETLLFGDQGQATIPFGVKHAQFVDTEGDVAPELLMLSPESDTLWFARGKTK</sequence>
<dbReference type="Proteomes" id="UP000316921">
    <property type="component" value="Chromosome"/>
</dbReference>
<dbReference type="PANTHER" id="PTHR46580">
    <property type="entry name" value="SENSOR KINASE-RELATED"/>
    <property type="match status" value="1"/>
</dbReference>
<organism evidence="3 4">
    <name type="scientific">Engelhardtia mirabilis</name>
    <dbReference type="NCBI Taxonomy" id="2528011"/>
    <lineage>
        <taxon>Bacteria</taxon>
        <taxon>Pseudomonadati</taxon>
        <taxon>Planctomycetota</taxon>
        <taxon>Planctomycetia</taxon>
        <taxon>Planctomycetia incertae sedis</taxon>
        <taxon>Engelhardtia</taxon>
    </lineage>
</organism>
<keyword evidence="1 2" id="KW-0732">Signal</keyword>
<evidence type="ECO:0000313" key="4">
    <source>
        <dbReference type="Proteomes" id="UP000316921"/>
    </source>
</evidence>
<dbReference type="SUPFAM" id="SSF69318">
    <property type="entry name" value="Integrin alpha N-terminal domain"/>
    <property type="match status" value="2"/>
</dbReference>
<dbReference type="PROSITE" id="PS51257">
    <property type="entry name" value="PROKAR_LIPOPROTEIN"/>
    <property type="match status" value="1"/>
</dbReference>
<proteinExistence type="predicted"/>
<protein>
    <submittedName>
        <fullName evidence="3">FG-GAP repeat protein</fullName>
    </submittedName>
</protein>
<evidence type="ECO:0000256" key="2">
    <source>
        <dbReference type="SAM" id="SignalP"/>
    </source>
</evidence>
<dbReference type="Gene3D" id="2.130.10.130">
    <property type="entry name" value="Integrin alpha, N-terminal"/>
    <property type="match status" value="2"/>
</dbReference>
<accession>A0A518BMN4</accession>
<evidence type="ECO:0000313" key="3">
    <source>
        <dbReference type="EMBL" id="QDU68241.1"/>
    </source>
</evidence>
<dbReference type="RefSeq" id="WP_145067087.1">
    <property type="nucleotide sequence ID" value="NZ_CP036287.1"/>
</dbReference>
<feature type="chain" id="PRO_5022242173" evidence="2">
    <location>
        <begin position="26"/>
        <end position="793"/>
    </location>
</feature>
<dbReference type="InterPro" id="IPR013517">
    <property type="entry name" value="FG-GAP"/>
</dbReference>
<dbReference type="EMBL" id="CP036287">
    <property type="protein sequence ID" value="QDU68241.1"/>
    <property type="molecule type" value="Genomic_DNA"/>
</dbReference>
<evidence type="ECO:0000256" key="1">
    <source>
        <dbReference type="ARBA" id="ARBA00022729"/>
    </source>
</evidence>
<dbReference type="InterPro" id="IPR028994">
    <property type="entry name" value="Integrin_alpha_N"/>
</dbReference>
<reference evidence="3 4" key="1">
    <citation type="submission" date="2019-02" db="EMBL/GenBank/DDBJ databases">
        <title>Deep-cultivation of Planctomycetes and their phenomic and genomic characterization uncovers novel biology.</title>
        <authorList>
            <person name="Wiegand S."/>
            <person name="Jogler M."/>
            <person name="Boedeker C."/>
            <person name="Pinto D."/>
            <person name="Vollmers J."/>
            <person name="Rivas-Marin E."/>
            <person name="Kohn T."/>
            <person name="Peeters S.H."/>
            <person name="Heuer A."/>
            <person name="Rast P."/>
            <person name="Oberbeckmann S."/>
            <person name="Bunk B."/>
            <person name="Jeske O."/>
            <person name="Meyerdierks A."/>
            <person name="Storesund J.E."/>
            <person name="Kallscheuer N."/>
            <person name="Luecker S."/>
            <person name="Lage O.M."/>
            <person name="Pohl T."/>
            <person name="Merkel B.J."/>
            <person name="Hornburger P."/>
            <person name="Mueller R.-W."/>
            <person name="Bruemmer F."/>
            <person name="Labrenz M."/>
            <person name="Spormann A.M."/>
            <person name="Op den Camp H."/>
            <person name="Overmann J."/>
            <person name="Amann R."/>
            <person name="Jetten M.S.M."/>
            <person name="Mascher T."/>
            <person name="Medema M.H."/>
            <person name="Devos D.P."/>
            <person name="Kaster A.-K."/>
            <person name="Ovreas L."/>
            <person name="Rohde M."/>
            <person name="Galperin M.Y."/>
            <person name="Jogler C."/>
        </authorList>
    </citation>
    <scope>NUCLEOTIDE SEQUENCE [LARGE SCALE GENOMIC DNA]</scope>
    <source>
        <strain evidence="3 4">Pla133</strain>
    </source>
</reference>
<keyword evidence="4" id="KW-1185">Reference proteome</keyword>